<dbReference type="STRING" id="1036611.A0A1L9PT82"/>
<evidence type="ECO:0000313" key="1">
    <source>
        <dbReference type="EMBL" id="OJJ04656.1"/>
    </source>
</evidence>
<dbReference type="EMBL" id="KV878132">
    <property type="protein sequence ID" value="OJJ04656.1"/>
    <property type="molecule type" value="Genomic_DNA"/>
</dbReference>
<sequence>MCRRRFRCLELAESQTRDNNNVKILEICEIALFSCQPGRPPSPSGDSLTAAQIEAVAPKSSSCANPEEIAPEECATAEQAAPALTTAFEKYGVTSKAEQAAVLGLIAFESGEFRFSRNHFPGVEGQGTRNMQSPDFNKKYAASIDSLKERFEAVKDQPGKVLDLLLEEPAVDFGSGAWFLTTHCKDSVRKELQSGSEEGWKGYIVDCVGTEANSERKGYWTAAVKALGA</sequence>
<dbReference type="Proteomes" id="UP000184073">
    <property type="component" value="Unassembled WGS sequence"/>
</dbReference>
<dbReference type="OrthoDB" id="2349272at2759"/>
<dbReference type="RefSeq" id="XP_040670418.1">
    <property type="nucleotide sequence ID" value="XM_040814975.1"/>
</dbReference>
<gene>
    <name evidence="1" type="ORF">ASPVEDRAFT_54786</name>
</gene>
<keyword evidence="2" id="KW-1185">Reference proteome</keyword>
<dbReference type="AlphaFoldDB" id="A0A1L9PT82"/>
<reference evidence="2" key="1">
    <citation type="journal article" date="2017" name="Genome Biol.">
        <title>Comparative genomics reveals high biological diversity and specific adaptations in the industrially and medically important fungal genus Aspergillus.</title>
        <authorList>
            <person name="de Vries R.P."/>
            <person name="Riley R."/>
            <person name="Wiebenga A."/>
            <person name="Aguilar-Osorio G."/>
            <person name="Amillis S."/>
            <person name="Uchima C.A."/>
            <person name="Anderluh G."/>
            <person name="Asadollahi M."/>
            <person name="Askin M."/>
            <person name="Barry K."/>
            <person name="Battaglia E."/>
            <person name="Bayram O."/>
            <person name="Benocci T."/>
            <person name="Braus-Stromeyer S.A."/>
            <person name="Caldana C."/>
            <person name="Canovas D."/>
            <person name="Cerqueira G.C."/>
            <person name="Chen F."/>
            <person name="Chen W."/>
            <person name="Choi C."/>
            <person name="Clum A."/>
            <person name="Dos Santos R.A."/>
            <person name="Damasio A.R."/>
            <person name="Diallinas G."/>
            <person name="Emri T."/>
            <person name="Fekete E."/>
            <person name="Flipphi M."/>
            <person name="Freyberg S."/>
            <person name="Gallo A."/>
            <person name="Gournas C."/>
            <person name="Habgood R."/>
            <person name="Hainaut M."/>
            <person name="Harispe M.L."/>
            <person name="Henrissat B."/>
            <person name="Hilden K.S."/>
            <person name="Hope R."/>
            <person name="Hossain A."/>
            <person name="Karabika E."/>
            <person name="Karaffa L."/>
            <person name="Karanyi Z."/>
            <person name="Krasevec N."/>
            <person name="Kuo A."/>
            <person name="Kusch H."/>
            <person name="LaButti K."/>
            <person name="Lagendijk E.L."/>
            <person name="Lapidus A."/>
            <person name="Levasseur A."/>
            <person name="Lindquist E."/>
            <person name="Lipzen A."/>
            <person name="Logrieco A.F."/>
            <person name="MacCabe A."/>
            <person name="Maekelae M.R."/>
            <person name="Malavazi I."/>
            <person name="Melin P."/>
            <person name="Meyer V."/>
            <person name="Mielnichuk N."/>
            <person name="Miskei M."/>
            <person name="Molnar A.P."/>
            <person name="Mule G."/>
            <person name="Ngan C.Y."/>
            <person name="Orejas M."/>
            <person name="Orosz E."/>
            <person name="Ouedraogo J.P."/>
            <person name="Overkamp K.M."/>
            <person name="Park H.-S."/>
            <person name="Perrone G."/>
            <person name="Piumi F."/>
            <person name="Punt P.J."/>
            <person name="Ram A.F."/>
            <person name="Ramon A."/>
            <person name="Rauscher S."/>
            <person name="Record E."/>
            <person name="Riano-Pachon D.M."/>
            <person name="Robert V."/>
            <person name="Roehrig J."/>
            <person name="Ruller R."/>
            <person name="Salamov A."/>
            <person name="Salih N.S."/>
            <person name="Samson R.A."/>
            <person name="Sandor E."/>
            <person name="Sanguinetti M."/>
            <person name="Schuetze T."/>
            <person name="Sepcic K."/>
            <person name="Shelest E."/>
            <person name="Sherlock G."/>
            <person name="Sophianopoulou V."/>
            <person name="Squina F.M."/>
            <person name="Sun H."/>
            <person name="Susca A."/>
            <person name="Todd R.B."/>
            <person name="Tsang A."/>
            <person name="Unkles S.E."/>
            <person name="van de Wiele N."/>
            <person name="van Rossen-Uffink D."/>
            <person name="Oliveira J.V."/>
            <person name="Vesth T.C."/>
            <person name="Visser J."/>
            <person name="Yu J.-H."/>
            <person name="Zhou M."/>
            <person name="Andersen M.R."/>
            <person name="Archer D.B."/>
            <person name="Baker S.E."/>
            <person name="Benoit I."/>
            <person name="Brakhage A.A."/>
            <person name="Braus G.H."/>
            <person name="Fischer R."/>
            <person name="Frisvad J.C."/>
            <person name="Goldman G.H."/>
            <person name="Houbraken J."/>
            <person name="Oakley B."/>
            <person name="Pocsi I."/>
            <person name="Scazzocchio C."/>
            <person name="Seiboth B."/>
            <person name="vanKuyk P.A."/>
            <person name="Wortman J."/>
            <person name="Dyer P.S."/>
            <person name="Grigoriev I.V."/>
        </authorList>
    </citation>
    <scope>NUCLEOTIDE SEQUENCE [LARGE SCALE GENOMIC DNA]</scope>
    <source>
        <strain evidence="2">CBS 583.65</strain>
    </source>
</reference>
<proteinExistence type="predicted"/>
<evidence type="ECO:0000313" key="2">
    <source>
        <dbReference type="Proteomes" id="UP000184073"/>
    </source>
</evidence>
<organism evidence="1 2">
    <name type="scientific">Aspergillus versicolor CBS 583.65</name>
    <dbReference type="NCBI Taxonomy" id="1036611"/>
    <lineage>
        <taxon>Eukaryota</taxon>
        <taxon>Fungi</taxon>
        <taxon>Dikarya</taxon>
        <taxon>Ascomycota</taxon>
        <taxon>Pezizomycotina</taxon>
        <taxon>Eurotiomycetes</taxon>
        <taxon>Eurotiomycetidae</taxon>
        <taxon>Eurotiales</taxon>
        <taxon>Aspergillaceae</taxon>
        <taxon>Aspergillus</taxon>
        <taxon>Aspergillus subgen. Nidulantes</taxon>
    </lineage>
</organism>
<dbReference type="GeneID" id="63730486"/>
<name>A0A1L9PT82_ASPVE</name>
<protein>
    <submittedName>
        <fullName evidence="1">Uncharacterized protein</fullName>
    </submittedName>
</protein>
<dbReference type="VEuPathDB" id="FungiDB:ASPVEDRAFT_54786"/>
<accession>A0A1L9PT82</accession>